<comment type="caution">
    <text evidence="1">The sequence shown here is derived from an EMBL/GenBank/DDBJ whole genome shotgun (WGS) entry which is preliminary data.</text>
</comment>
<evidence type="ECO:0000313" key="1">
    <source>
        <dbReference type="EMBL" id="GIX76839.1"/>
    </source>
</evidence>
<reference evidence="1 2" key="1">
    <citation type="submission" date="2021-06" db="EMBL/GenBank/DDBJ databases">
        <title>Caerostris darwini draft genome.</title>
        <authorList>
            <person name="Kono N."/>
            <person name="Arakawa K."/>
        </authorList>
    </citation>
    <scope>NUCLEOTIDE SEQUENCE [LARGE SCALE GENOMIC DNA]</scope>
</reference>
<gene>
    <name evidence="1" type="ORF">CDAR_217791</name>
</gene>
<evidence type="ECO:0008006" key="3">
    <source>
        <dbReference type="Google" id="ProtNLM"/>
    </source>
</evidence>
<accession>A0AAV4MWM2</accession>
<dbReference type="AlphaFoldDB" id="A0AAV4MWM2"/>
<proteinExistence type="predicted"/>
<sequence length="224" mass="26685">MEGSPDVLFFAVSFSDRGNILSKSDKDVLETKLVIDWSSSDIENFSPFQQLQTSPHYIPPRETDNKNSTLNWKHSITYRCYRIRNTFFEKHSETSPHYIHPREIDNKNSTFNSKHSITYRCYRIRNTFFEKRKPFTFPAFANLVSLHSSKRNRQQKLHIKLETFNYVQMLSHPKHLLRKGKNLIKSRFPFSFFNKRENIFECPPEQWEGKKLRDNPEFISNANG</sequence>
<keyword evidence="2" id="KW-1185">Reference proteome</keyword>
<evidence type="ECO:0000313" key="2">
    <source>
        <dbReference type="Proteomes" id="UP001054837"/>
    </source>
</evidence>
<protein>
    <recommendedName>
        <fullName evidence="3">Ycf1</fullName>
    </recommendedName>
</protein>
<organism evidence="1 2">
    <name type="scientific">Caerostris darwini</name>
    <dbReference type="NCBI Taxonomy" id="1538125"/>
    <lineage>
        <taxon>Eukaryota</taxon>
        <taxon>Metazoa</taxon>
        <taxon>Ecdysozoa</taxon>
        <taxon>Arthropoda</taxon>
        <taxon>Chelicerata</taxon>
        <taxon>Arachnida</taxon>
        <taxon>Araneae</taxon>
        <taxon>Araneomorphae</taxon>
        <taxon>Entelegynae</taxon>
        <taxon>Araneoidea</taxon>
        <taxon>Araneidae</taxon>
        <taxon>Caerostris</taxon>
    </lineage>
</organism>
<dbReference type="EMBL" id="BPLQ01000974">
    <property type="protein sequence ID" value="GIX76839.1"/>
    <property type="molecule type" value="Genomic_DNA"/>
</dbReference>
<name>A0AAV4MWM2_9ARAC</name>
<dbReference type="Proteomes" id="UP001054837">
    <property type="component" value="Unassembled WGS sequence"/>
</dbReference>